<evidence type="ECO:0000313" key="2">
    <source>
        <dbReference type="Proteomes" id="UP000003639"/>
    </source>
</evidence>
<sequence length="41" mass="4929">MDIRRAGDLHRRWPSPAFWHKLRIDEKAMTVAVINAVFYFL</sequence>
<accession>A6P2H7</accession>
<proteinExistence type="predicted"/>
<gene>
    <name evidence="1" type="ORF">BACCAP_04708</name>
</gene>
<protein>
    <submittedName>
        <fullName evidence="1">Uncharacterized protein</fullName>
    </submittedName>
</protein>
<comment type="caution">
    <text evidence="1">The sequence shown here is derived from an EMBL/GenBank/DDBJ whole genome shotgun (WGS) entry which is preliminary data.</text>
</comment>
<name>A6P2H7_9FIRM</name>
<keyword evidence="2" id="KW-1185">Reference proteome</keyword>
<reference evidence="1 2" key="1">
    <citation type="submission" date="2007-04" db="EMBL/GenBank/DDBJ databases">
        <authorList>
            <person name="Fulton L."/>
            <person name="Clifton S."/>
            <person name="Fulton B."/>
            <person name="Xu J."/>
            <person name="Minx P."/>
            <person name="Pepin K.H."/>
            <person name="Johnson M."/>
            <person name="Thiruvilangam P."/>
            <person name="Bhonagiri V."/>
            <person name="Nash W.E."/>
            <person name="Mardis E.R."/>
            <person name="Wilson R.K."/>
        </authorList>
    </citation>
    <scope>NUCLEOTIDE SEQUENCE [LARGE SCALE GENOMIC DNA]</scope>
    <source>
        <strain evidence="1 2">ATCC 29799</strain>
    </source>
</reference>
<reference evidence="1 2" key="2">
    <citation type="submission" date="2007-06" db="EMBL/GenBank/DDBJ databases">
        <title>Draft genome sequence of Pseudoflavonifractor capillosus ATCC 29799.</title>
        <authorList>
            <person name="Sudarsanam P."/>
            <person name="Ley R."/>
            <person name="Guruge J."/>
            <person name="Turnbaugh P.J."/>
            <person name="Mahowald M."/>
            <person name="Liep D."/>
            <person name="Gordon J."/>
        </authorList>
    </citation>
    <scope>NUCLEOTIDE SEQUENCE [LARGE SCALE GENOMIC DNA]</scope>
    <source>
        <strain evidence="1 2">ATCC 29799</strain>
    </source>
</reference>
<dbReference type="AlphaFoldDB" id="A6P2H7"/>
<organism evidence="1 2">
    <name type="scientific">Pseudoflavonifractor capillosus ATCC 29799</name>
    <dbReference type="NCBI Taxonomy" id="411467"/>
    <lineage>
        <taxon>Bacteria</taxon>
        <taxon>Bacillati</taxon>
        <taxon>Bacillota</taxon>
        <taxon>Clostridia</taxon>
        <taxon>Eubacteriales</taxon>
        <taxon>Oscillospiraceae</taxon>
        <taxon>Pseudoflavonifractor</taxon>
    </lineage>
</organism>
<dbReference type="EMBL" id="AAXG02000053">
    <property type="protein sequence ID" value="EDM97564.1"/>
    <property type="molecule type" value="Genomic_DNA"/>
</dbReference>
<dbReference type="Proteomes" id="UP000003639">
    <property type="component" value="Unassembled WGS sequence"/>
</dbReference>
<evidence type="ECO:0000313" key="1">
    <source>
        <dbReference type="EMBL" id="EDM97564.1"/>
    </source>
</evidence>